<dbReference type="RefSeq" id="WP_192911891.1">
    <property type="nucleotide sequence ID" value="NZ_CP062789.1"/>
</dbReference>
<gene>
    <name evidence="1" type="ORF">IGS73_06495</name>
</gene>
<organism evidence="1 2">
    <name type="scientific">Janibacter indicus</name>
    <dbReference type="NCBI Taxonomy" id="857417"/>
    <lineage>
        <taxon>Bacteria</taxon>
        <taxon>Bacillati</taxon>
        <taxon>Actinomycetota</taxon>
        <taxon>Actinomycetes</taxon>
        <taxon>Micrococcales</taxon>
        <taxon>Intrasporangiaceae</taxon>
        <taxon>Janibacter</taxon>
    </lineage>
</organism>
<dbReference type="AlphaFoldDB" id="A0A7L9J492"/>
<protein>
    <submittedName>
        <fullName evidence="1">Uncharacterized protein</fullName>
    </submittedName>
</protein>
<accession>A0A7L9J492</accession>
<proteinExistence type="predicted"/>
<dbReference type="EMBL" id="CP062789">
    <property type="protein sequence ID" value="QOK24017.1"/>
    <property type="molecule type" value="Genomic_DNA"/>
</dbReference>
<evidence type="ECO:0000313" key="1">
    <source>
        <dbReference type="EMBL" id="QOK24017.1"/>
    </source>
</evidence>
<sequence>MTNPTSHRGTLTHAPTPQLLTLLRHRGVPEAEVRALRTEDEALDLLEPASGAAMKPAPALECCACRRVLGKRAGHFLIDGARVLCSRCIWRGDLHLALWPDCDCPDHLPVDHTEAQGTRAGTAAALGLWPHGRATL</sequence>
<reference evidence="1 2" key="1">
    <citation type="submission" date="2020-10" db="EMBL/GenBank/DDBJ databases">
        <title>Janibacter indicus TT2 genome sequence.</title>
        <authorList>
            <person name="Lee K."/>
            <person name="Ganzorig M."/>
        </authorList>
    </citation>
    <scope>NUCLEOTIDE SEQUENCE [LARGE SCALE GENOMIC DNA]</scope>
    <source>
        <strain evidence="1 2">TT2</strain>
    </source>
</reference>
<dbReference type="Proteomes" id="UP000593998">
    <property type="component" value="Chromosome"/>
</dbReference>
<name>A0A7L9J492_9MICO</name>
<evidence type="ECO:0000313" key="2">
    <source>
        <dbReference type="Proteomes" id="UP000593998"/>
    </source>
</evidence>